<dbReference type="OrthoDB" id="2011769at2759"/>
<dbReference type="GO" id="GO:0003924">
    <property type="term" value="F:GTPase activity"/>
    <property type="evidence" value="ECO:0007669"/>
    <property type="project" value="InterPro"/>
</dbReference>
<dbReference type="GeneID" id="34520879"/>
<dbReference type="STRING" id="1382522.W6MQG1"/>
<sequence length="276" mass="30270">MTPTVAMDLHTFILDEIDGDNVSELPAMEFTLKCYDLSGQKRFQTGLWRRYLDIAGLILFVVDLSDDLTLHAAKQLLVEIILENERGSKKPILIIGNKLDLIPSATTFLGVETSGSSGKANSVTSNKANVMNSNRVVRKKKSLLPIDKLPNTVNLLDKADVFAQFLGILVDVSANRVMLKYTPFSNNTAKETDAMVPKEQRPSYGSVANTGAKPNGPQSRSRSPVKQAEPQSLSPVKNQNQSEELVELDMELGIFVTSLKSGQHLEDVVRWIAGSA</sequence>
<gene>
    <name evidence="5" type="ORF">KUCA_T00003475001</name>
</gene>
<feature type="binding site" evidence="3">
    <location>
        <position position="39"/>
    </location>
    <ligand>
        <name>GTP</name>
        <dbReference type="ChEBI" id="CHEBI:37565"/>
    </ligand>
</feature>
<feature type="region of interest" description="Disordered" evidence="4">
    <location>
        <begin position="191"/>
        <end position="242"/>
    </location>
</feature>
<dbReference type="GO" id="GO:0005525">
    <property type="term" value="F:GTP binding"/>
    <property type="evidence" value="ECO:0007669"/>
    <property type="project" value="UniProtKB-KW"/>
</dbReference>
<evidence type="ECO:0000256" key="1">
    <source>
        <dbReference type="ARBA" id="ARBA00022741"/>
    </source>
</evidence>
<dbReference type="SUPFAM" id="SSF52540">
    <property type="entry name" value="P-loop containing nucleoside triphosphate hydrolases"/>
    <property type="match status" value="1"/>
</dbReference>
<evidence type="ECO:0000256" key="4">
    <source>
        <dbReference type="SAM" id="MobiDB-lite"/>
    </source>
</evidence>
<proteinExistence type="predicted"/>
<protein>
    <recommendedName>
        <fullName evidence="7">Signal recognition particle receptor subunit beta</fullName>
    </recommendedName>
</protein>
<organism evidence="5 6">
    <name type="scientific">Kuraishia capsulata CBS 1993</name>
    <dbReference type="NCBI Taxonomy" id="1382522"/>
    <lineage>
        <taxon>Eukaryota</taxon>
        <taxon>Fungi</taxon>
        <taxon>Dikarya</taxon>
        <taxon>Ascomycota</taxon>
        <taxon>Saccharomycotina</taxon>
        <taxon>Pichiomycetes</taxon>
        <taxon>Pichiales</taxon>
        <taxon>Pichiaceae</taxon>
        <taxon>Kuraishia</taxon>
    </lineage>
</organism>
<dbReference type="Gene3D" id="3.40.50.300">
    <property type="entry name" value="P-loop containing nucleotide triphosphate hydrolases"/>
    <property type="match status" value="1"/>
</dbReference>
<accession>W6MQG1</accession>
<keyword evidence="6" id="KW-1185">Reference proteome</keyword>
<dbReference type="PANTHER" id="PTHR45732">
    <property type="entry name" value="ADP-RIBOSYLATION FACTOR-LIKE PROTEIN 8"/>
    <property type="match status" value="1"/>
</dbReference>
<dbReference type="Pfam" id="PF00025">
    <property type="entry name" value="Arf"/>
    <property type="match status" value="1"/>
</dbReference>
<dbReference type="PANTHER" id="PTHR45732:SF7">
    <property type="entry name" value="ADP-RIBOSYLATION FACTOR-LIKE PROTEIN 8"/>
    <property type="match status" value="1"/>
</dbReference>
<dbReference type="InterPro" id="IPR027417">
    <property type="entry name" value="P-loop_NTPase"/>
</dbReference>
<feature type="compositionally biased region" description="Polar residues" evidence="4">
    <location>
        <begin position="216"/>
        <end position="242"/>
    </location>
</feature>
<dbReference type="HOGENOM" id="CLU_1008531_0_0_1"/>
<keyword evidence="1 3" id="KW-0547">Nucleotide-binding</keyword>
<dbReference type="EMBL" id="HG793128">
    <property type="protein sequence ID" value="CDK27497.1"/>
    <property type="molecule type" value="Genomic_DNA"/>
</dbReference>
<feature type="binding site" evidence="3">
    <location>
        <begin position="97"/>
        <end position="100"/>
    </location>
    <ligand>
        <name>GTP</name>
        <dbReference type="ChEBI" id="CHEBI:37565"/>
    </ligand>
</feature>
<dbReference type="InterPro" id="IPR006689">
    <property type="entry name" value="Small_GTPase_ARF/SAR"/>
</dbReference>
<evidence type="ECO:0000256" key="3">
    <source>
        <dbReference type="PIRSR" id="PIRSR606689-1"/>
    </source>
</evidence>
<dbReference type="RefSeq" id="XP_022459491.1">
    <property type="nucleotide sequence ID" value="XM_022601893.1"/>
</dbReference>
<reference evidence="5" key="2">
    <citation type="submission" date="2014-02" db="EMBL/GenBank/DDBJ databases">
        <title>Complete DNA sequence of /Kuraishia capsulata/ illustrates novel genomic features among budding yeasts (/Saccharomycotina/).</title>
        <authorList>
            <person name="Morales L."/>
            <person name="Noel B."/>
            <person name="Porcel B."/>
            <person name="Marcet-Houben M."/>
            <person name="Hullo M-F."/>
            <person name="Sacerdot C."/>
            <person name="Tekaia F."/>
            <person name="Leh-Louis V."/>
            <person name="Despons L."/>
            <person name="Khanna V."/>
            <person name="Aury J-M."/>
            <person name="Barbe V."/>
            <person name="Couloux A."/>
            <person name="Labadie K."/>
            <person name="Pelletier E."/>
            <person name="Souciet J-L."/>
            <person name="Boekhout T."/>
            <person name="Gabaldon T."/>
            <person name="Wincker P."/>
            <person name="Dujon B."/>
        </authorList>
    </citation>
    <scope>NUCLEOTIDE SEQUENCE</scope>
    <source>
        <strain evidence="5">CBS 1993</strain>
    </source>
</reference>
<evidence type="ECO:0000256" key="2">
    <source>
        <dbReference type="ARBA" id="ARBA00023134"/>
    </source>
</evidence>
<reference evidence="5" key="1">
    <citation type="submission" date="2013-12" db="EMBL/GenBank/DDBJ databases">
        <authorList>
            <person name="Genoscope - CEA"/>
        </authorList>
    </citation>
    <scope>NUCLEOTIDE SEQUENCE</scope>
    <source>
        <strain evidence="5">CBS 1993</strain>
    </source>
</reference>
<evidence type="ECO:0000313" key="6">
    <source>
        <dbReference type="Proteomes" id="UP000019384"/>
    </source>
</evidence>
<feature type="compositionally biased region" description="Basic and acidic residues" evidence="4">
    <location>
        <begin position="191"/>
        <end position="201"/>
    </location>
</feature>
<keyword evidence="2 3" id="KW-0342">GTP-binding</keyword>
<evidence type="ECO:0000313" key="5">
    <source>
        <dbReference type="EMBL" id="CDK27497.1"/>
    </source>
</evidence>
<dbReference type="AlphaFoldDB" id="W6MQG1"/>
<evidence type="ECO:0008006" key="7">
    <source>
        <dbReference type="Google" id="ProtNLM"/>
    </source>
</evidence>
<dbReference type="GO" id="GO:0098852">
    <property type="term" value="C:lytic vacuole membrane"/>
    <property type="evidence" value="ECO:0007669"/>
    <property type="project" value="TreeGrafter"/>
</dbReference>
<name>W6MQG1_9ASCO</name>
<dbReference type="Proteomes" id="UP000019384">
    <property type="component" value="Unassembled WGS sequence"/>
</dbReference>